<accession>A0A124G7Z4</accession>
<comment type="subcellular location">
    <subcellularLocation>
        <location evidence="1">Cell membrane</location>
        <topology evidence="1">Multi-pass membrane protein</topology>
    </subcellularLocation>
</comment>
<dbReference type="EMBL" id="LLZH01000321">
    <property type="protein sequence ID" value="KUL24370.1"/>
    <property type="molecule type" value="Genomic_DNA"/>
</dbReference>
<dbReference type="AlphaFoldDB" id="A0A124G7Z4"/>
<keyword evidence="11" id="KW-1185">Reference proteome</keyword>
<evidence type="ECO:0000256" key="8">
    <source>
        <dbReference type="SAM" id="Phobius"/>
    </source>
</evidence>
<proteinExistence type="predicted"/>
<evidence type="ECO:0000256" key="7">
    <source>
        <dbReference type="ARBA" id="ARBA00023136"/>
    </source>
</evidence>
<protein>
    <recommendedName>
        <fullName evidence="9">Glycosyltransferase RgtA/B/C/D-like domain-containing protein</fullName>
    </recommendedName>
</protein>
<gene>
    <name evidence="10" type="ORF">ADL15_43480</name>
</gene>
<dbReference type="InterPro" id="IPR050297">
    <property type="entry name" value="LipidA_mod_glycosyltrf_83"/>
</dbReference>
<dbReference type="Pfam" id="PF13231">
    <property type="entry name" value="PMT_2"/>
    <property type="match status" value="1"/>
</dbReference>
<comment type="caution">
    <text evidence="10">The sequence shown here is derived from an EMBL/GenBank/DDBJ whole genome shotgun (WGS) entry which is preliminary data.</text>
</comment>
<dbReference type="PANTHER" id="PTHR33908">
    <property type="entry name" value="MANNOSYLTRANSFERASE YKCB-RELATED"/>
    <property type="match status" value="1"/>
</dbReference>
<feature type="domain" description="Glycosyltransferase RgtA/B/C/D-like" evidence="9">
    <location>
        <begin position="86"/>
        <end position="234"/>
    </location>
</feature>
<evidence type="ECO:0000256" key="2">
    <source>
        <dbReference type="ARBA" id="ARBA00022475"/>
    </source>
</evidence>
<dbReference type="GO" id="GO:0005886">
    <property type="term" value="C:plasma membrane"/>
    <property type="evidence" value="ECO:0007669"/>
    <property type="project" value="UniProtKB-SubCell"/>
</dbReference>
<evidence type="ECO:0000259" key="9">
    <source>
        <dbReference type="Pfam" id="PF13231"/>
    </source>
</evidence>
<evidence type="ECO:0000256" key="6">
    <source>
        <dbReference type="ARBA" id="ARBA00022989"/>
    </source>
</evidence>
<feature type="transmembrane region" description="Helical" evidence="8">
    <location>
        <begin position="287"/>
        <end position="309"/>
    </location>
</feature>
<evidence type="ECO:0000256" key="5">
    <source>
        <dbReference type="ARBA" id="ARBA00022692"/>
    </source>
</evidence>
<evidence type="ECO:0000256" key="3">
    <source>
        <dbReference type="ARBA" id="ARBA00022676"/>
    </source>
</evidence>
<name>A0A124G7Z4_9ACTN</name>
<dbReference type="RefSeq" id="WP_067705188.1">
    <property type="nucleotide sequence ID" value="NZ_LLZH01000321.1"/>
</dbReference>
<dbReference type="Proteomes" id="UP000053244">
    <property type="component" value="Unassembled WGS sequence"/>
</dbReference>
<feature type="transmembrane region" description="Helical" evidence="8">
    <location>
        <begin position="179"/>
        <end position="205"/>
    </location>
</feature>
<keyword evidence="3" id="KW-0328">Glycosyltransferase</keyword>
<dbReference type="GO" id="GO:0009103">
    <property type="term" value="P:lipopolysaccharide biosynthetic process"/>
    <property type="evidence" value="ECO:0007669"/>
    <property type="project" value="UniProtKB-ARBA"/>
</dbReference>
<feature type="transmembrane region" description="Helical" evidence="8">
    <location>
        <begin position="315"/>
        <end position="332"/>
    </location>
</feature>
<reference evidence="10 11" key="1">
    <citation type="submission" date="2015-10" db="EMBL/GenBank/DDBJ databases">
        <authorList>
            <person name="Gilbert D.G."/>
        </authorList>
    </citation>
    <scope>NUCLEOTIDE SEQUENCE [LARGE SCALE GENOMIC DNA]</scope>
    <source>
        <strain evidence="10 11">NRRL B-16712</strain>
    </source>
</reference>
<feature type="transmembrane region" description="Helical" evidence="8">
    <location>
        <begin position="24"/>
        <end position="41"/>
    </location>
</feature>
<keyword evidence="7 8" id="KW-0472">Membrane</keyword>
<dbReference type="OrthoDB" id="5318634at2"/>
<feature type="transmembrane region" description="Helical" evidence="8">
    <location>
        <begin position="339"/>
        <end position="356"/>
    </location>
</feature>
<keyword evidence="4" id="KW-0808">Transferase</keyword>
<keyword evidence="6 8" id="KW-1133">Transmembrane helix</keyword>
<keyword evidence="5 8" id="KW-0812">Transmembrane</keyword>
<feature type="transmembrane region" description="Helical" evidence="8">
    <location>
        <begin position="103"/>
        <end position="136"/>
    </location>
</feature>
<dbReference type="GO" id="GO:0010041">
    <property type="term" value="P:response to iron(III) ion"/>
    <property type="evidence" value="ECO:0007669"/>
    <property type="project" value="TreeGrafter"/>
</dbReference>
<evidence type="ECO:0000313" key="10">
    <source>
        <dbReference type="EMBL" id="KUL24370.1"/>
    </source>
</evidence>
<evidence type="ECO:0000256" key="1">
    <source>
        <dbReference type="ARBA" id="ARBA00004651"/>
    </source>
</evidence>
<feature type="transmembrane region" description="Helical" evidence="8">
    <location>
        <begin position="217"/>
        <end position="236"/>
    </location>
</feature>
<sequence>MTITLDRPGGATVRAVTANRSARRWLPIAGPGVAMLVIGLIRPTRTVLSWDEIATADVAHRSVGQIWQLIHHLDAVFGAYYLSMHVWIQLCGDSVLSLRLPSILAMAGAAALTGALGARLFGPAAGTLAGGLLCLVPNISRYAAEARPYAIACLFSILALLLLHRAVERPGVGRWTAYAAAIAVLGLFSLVALSALAGHAAVLLVRYRGEWRRWLPWCAAVLATVVVVAPLIWWGLQQRDTQLHWMPPMTLGAVYSFPGLLAGSPEVAWLLLGLFGLALIRPSRPVVEMAAVALLPAALICAAAFAGVSFWVNRYLLFILLPAAIIAAAGLYRSRRGSLLALTVLAMAAVPGQLAVRRPTIKNGSDYRTLAAVIERGQQPGDAIVFQRGRTMRAGLDYYLRADRGRPQDVLLRRSAAQTATLTAAEHTDPVTRLAGTDRIWLVANGRFADPVATRPDLRRLLHDRFRRAGLWTVKNGTMALYLRTTP</sequence>
<organism evidence="10 11">
    <name type="scientific">Actinoplanes awajinensis subsp. mycoplanecinus</name>
    <dbReference type="NCBI Taxonomy" id="135947"/>
    <lineage>
        <taxon>Bacteria</taxon>
        <taxon>Bacillati</taxon>
        <taxon>Actinomycetota</taxon>
        <taxon>Actinomycetes</taxon>
        <taxon>Micromonosporales</taxon>
        <taxon>Micromonosporaceae</taxon>
        <taxon>Actinoplanes</taxon>
    </lineage>
</organism>
<keyword evidence="2" id="KW-1003">Cell membrane</keyword>
<dbReference type="PANTHER" id="PTHR33908:SF3">
    <property type="entry name" value="UNDECAPRENYL PHOSPHATE-ALPHA-4-AMINO-4-DEOXY-L-ARABINOSE ARABINOSYL TRANSFERASE"/>
    <property type="match status" value="1"/>
</dbReference>
<evidence type="ECO:0000256" key="4">
    <source>
        <dbReference type="ARBA" id="ARBA00022679"/>
    </source>
</evidence>
<evidence type="ECO:0000313" key="11">
    <source>
        <dbReference type="Proteomes" id="UP000053244"/>
    </source>
</evidence>
<dbReference type="GO" id="GO:0016763">
    <property type="term" value="F:pentosyltransferase activity"/>
    <property type="evidence" value="ECO:0007669"/>
    <property type="project" value="TreeGrafter"/>
</dbReference>
<feature type="transmembrane region" description="Helical" evidence="8">
    <location>
        <begin position="256"/>
        <end position="280"/>
    </location>
</feature>
<feature type="transmembrane region" description="Helical" evidence="8">
    <location>
        <begin position="148"/>
        <end position="167"/>
    </location>
</feature>
<dbReference type="InterPro" id="IPR038731">
    <property type="entry name" value="RgtA/B/C-like"/>
</dbReference>